<feature type="domain" description="EamA" evidence="7">
    <location>
        <begin position="33"/>
        <end position="164"/>
    </location>
</feature>
<keyword evidence="4 6" id="KW-1133">Transmembrane helix</keyword>
<feature type="transmembrane region" description="Helical" evidence="6">
    <location>
        <begin position="204"/>
        <end position="223"/>
    </location>
</feature>
<comment type="similarity">
    <text evidence="2">Belongs to the drug/metabolite transporter (DMT) superfamily. 10 TMS drug/metabolite exporter (DME) (TC 2.A.7.3) family.</text>
</comment>
<feature type="transmembrane region" description="Helical" evidence="6">
    <location>
        <begin position="35"/>
        <end position="56"/>
    </location>
</feature>
<dbReference type="GO" id="GO:0016020">
    <property type="term" value="C:membrane"/>
    <property type="evidence" value="ECO:0007669"/>
    <property type="project" value="UniProtKB-SubCell"/>
</dbReference>
<evidence type="ECO:0000313" key="9">
    <source>
        <dbReference type="Proteomes" id="UP000279673"/>
    </source>
</evidence>
<accession>A0A421BU11</accession>
<proteinExistence type="inferred from homology"/>
<dbReference type="AlphaFoldDB" id="A0A421BU11"/>
<evidence type="ECO:0000256" key="5">
    <source>
        <dbReference type="ARBA" id="ARBA00023136"/>
    </source>
</evidence>
<evidence type="ECO:0000313" key="8">
    <source>
        <dbReference type="EMBL" id="RLL71775.1"/>
    </source>
</evidence>
<dbReference type="Proteomes" id="UP000279673">
    <property type="component" value="Unassembled WGS sequence"/>
</dbReference>
<feature type="domain" description="EamA" evidence="7">
    <location>
        <begin position="175"/>
        <end position="297"/>
    </location>
</feature>
<comment type="subcellular location">
    <subcellularLocation>
        <location evidence="1">Membrane</location>
        <topology evidence="1">Multi-pass membrane protein</topology>
    </subcellularLocation>
</comment>
<evidence type="ECO:0000256" key="3">
    <source>
        <dbReference type="ARBA" id="ARBA00022692"/>
    </source>
</evidence>
<sequence length="310" mass="32915">MSPTQIQNEPGGPQAAPSAVDPAAAARRRAAGLGVLFLLGSLATFTLMDAVAKYLVTRYHPAQLIWARFAINLALVALVYRGSFLPRIRTRQPLAQAARGVMQVITIVLFFVAIRHIGLAEADALFDINPILITLGAALFLGERIGPRRIAGIVIAFLGALVILRPGVGAFEPAAALAFASAFSYAAGNLLTRVVRTDPLATSLIWSALVGTVLSSIALPFVWKEVAMADFPIFLALGVLGSAGQALVVRAFSLSEASTLAPFGYFSLIFASLWGFVFFGQLPDAWTVAGALVIVGAGLYVWYRERKSAE</sequence>
<keyword evidence="5 6" id="KW-0472">Membrane</keyword>
<dbReference type="InterPro" id="IPR000620">
    <property type="entry name" value="EamA_dom"/>
</dbReference>
<dbReference type="PANTHER" id="PTHR22911:SF6">
    <property type="entry name" value="SOLUTE CARRIER FAMILY 35 MEMBER G1"/>
    <property type="match status" value="1"/>
</dbReference>
<dbReference type="SUPFAM" id="SSF103481">
    <property type="entry name" value="Multidrug resistance efflux transporter EmrE"/>
    <property type="match status" value="2"/>
</dbReference>
<evidence type="ECO:0000256" key="1">
    <source>
        <dbReference type="ARBA" id="ARBA00004141"/>
    </source>
</evidence>
<feature type="transmembrane region" description="Helical" evidence="6">
    <location>
        <begin position="229"/>
        <end position="248"/>
    </location>
</feature>
<name>A0A421BU11_9RHOB</name>
<keyword evidence="9" id="KW-1185">Reference proteome</keyword>
<organism evidence="8 9">
    <name type="scientific">Paenirhodobacter hankyongi</name>
    <dbReference type="NCBI Taxonomy" id="2294033"/>
    <lineage>
        <taxon>Bacteria</taxon>
        <taxon>Pseudomonadati</taxon>
        <taxon>Pseudomonadota</taxon>
        <taxon>Alphaproteobacteria</taxon>
        <taxon>Rhodobacterales</taxon>
        <taxon>Rhodobacter group</taxon>
        <taxon>Paenirhodobacter</taxon>
    </lineage>
</organism>
<evidence type="ECO:0000259" key="7">
    <source>
        <dbReference type="Pfam" id="PF00892"/>
    </source>
</evidence>
<evidence type="ECO:0000256" key="4">
    <source>
        <dbReference type="ARBA" id="ARBA00022989"/>
    </source>
</evidence>
<evidence type="ECO:0000256" key="2">
    <source>
        <dbReference type="ARBA" id="ARBA00009853"/>
    </source>
</evidence>
<dbReference type="Pfam" id="PF00892">
    <property type="entry name" value="EamA"/>
    <property type="match status" value="2"/>
</dbReference>
<dbReference type="Gene3D" id="1.10.3730.20">
    <property type="match status" value="1"/>
</dbReference>
<evidence type="ECO:0000256" key="6">
    <source>
        <dbReference type="SAM" id="Phobius"/>
    </source>
</evidence>
<feature type="transmembrane region" description="Helical" evidence="6">
    <location>
        <begin position="62"/>
        <end position="80"/>
    </location>
</feature>
<dbReference type="PANTHER" id="PTHR22911">
    <property type="entry name" value="ACYL-MALONYL CONDENSING ENZYME-RELATED"/>
    <property type="match status" value="1"/>
</dbReference>
<feature type="transmembrane region" description="Helical" evidence="6">
    <location>
        <begin position="124"/>
        <end position="142"/>
    </location>
</feature>
<feature type="transmembrane region" description="Helical" evidence="6">
    <location>
        <begin position="285"/>
        <end position="303"/>
    </location>
</feature>
<feature type="transmembrane region" description="Helical" evidence="6">
    <location>
        <begin position="149"/>
        <end position="168"/>
    </location>
</feature>
<keyword evidence="3 6" id="KW-0812">Transmembrane</keyword>
<feature type="transmembrane region" description="Helical" evidence="6">
    <location>
        <begin position="174"/>
        <end position="192"/>
    </location>
</feature>
<reference evidence="8 9" key="1">
    <citation type="submission" date="2018-10" db="EMBL/GenBank/DDBJ databases">
        <title>Rhodobacter sp . BO-81.</title>
        <authorList>
            <person name="Im W.T."/>
        </authorList>
    </citation>
    <scope>NUCLEOTIDE SEQUENCE [LARGE SCALE GENOMIC DNA]</scope>
    <source>
        <strain evidence="8 9">BO-81</strain>
    </source>
</reference>
<gene>
    <name evidence="8" type="ORF">DYS74_03950</name>
</gene>
<dbReference type="EMBL" id="RCHI01000003">
    <property type="protein sequence ID" value="RLL71775.1"/>
    <property type="molecule type" value="Genomic_DNA"/>
</dbReference>
<feature type="transmembrane region" description="Helical" evidence="6">
    <location>
        <begin position="100"/>
        <end position="118"/>
    </location>
</feature>
<comment type="caution">
    <text evidence="8">The sequence shown here is derived from an EMBL/GenBank/DDBJ whole genome shotgun (WGS) entry which is preliminary data.</text>
</comment>
<dbReference type="InterPro" id="IPR037185">
    <property type="entry name" value="EmrE-like"/>
</dbReference>
<protein>
    <submittedName>
        <fullName evidence="8">DMT family transporter</fullName>
    </submittedName>
</protein>
<feature type="transmembrane region" description="Helical" evidence="6">
    <location>
        <begin position="260"/>
        <end position="279"/>
    </location>
</feature>